<evidence type="ECO:0000313" key="2">
    <source>
        <dbReference type="EMBL" id="CAK0784717.1"/>
    </source>
</evidence>
<evidence type="ECO:0000256" key="1">
    <source>
        <dbReference type="SAM" id="Phobius"/>
    </source>
</evidence>
<sequence length="213" mass="23025">MLAATSFTAAADACFSSTSLACALTMLQSSIIGHASGCILHTRRFGCYRSHISVSRGSGNTIFSQRSCREHSEKGYESPRAGPKRRSTAFLSALCMLPASPALAAIHTEPSNALSLPTWAIHISSTVEWGTAMYLFWRYAEVTGNQRWKGLTWGMLPLLGGAMSACTYHFFYNSPGLDFLVALQAFLTVLGNATCAWAAYRIYQDAQASTPSS</sequence>
<keyword evidence="3" id="KW-1185">Reference proteome</keyword>
<dbReference type="InterPro" id="IPR019634">
    <property type="entry name" value="Uncharacterised_Ycf49"/>
</dbReference>
<evidence type="ECO:0008006" key="4">
    <source>
        <dbReference type="Google" id="ProtNLM"/>
    </source>
</evidence>
<proteinExistence type="predicted"/>
<accession>A0AAV1IDD1</accession>
<organism evidence="2 3">
    <name type="scientific">Coccomyxa viridis</name>
    <dbReference type="NCBI Taxonomy" id="1274662"/>
    <lineage>
        <taxon>Eukaryota</taxon>
        <taxon>Viridiplantae</taxon>
        <taxon>Chlorophyta</taxon>
        <taxon>core chlorophytes</taxon>
        <taxon>Trebouxiophyceae</taxon>
        <taxon>Trebouxiophyceae incertae sedis</taxon>
        <taxon>Coccomyxaceae</taxon>
        <taxon>Coccomyxa</taxon>
    </lineage>
</organism>
<keyword evidence="1" id="KW-0812">Transmembrane</keyword>
<evidence type="ECO:0000313" key="3">
    <source>
        <dbReference type="Proteomes" id="UP001314263"/>
    </source>
</evidence>
<dbReference type="Proteomes" id="UP001314263">
    <property type="component" value="Unassembled WGS sequence"/>
</dbReference>
<comment type="caution">
    <text evidence="2">The sequence shown here is derived from an EMBL/GenBank/DDBJ whole genome shotgun (WGS) entry which is preliminary data.</text>
</comment>
<protein>
    <recommendedName>
        <fullName evidence="4">Ycf49-like protein</fullName>
    </recommendedName>
</protein>
<dbReference type="Pfam" id="PF10693">
    <property type="entry name" value="DUF2499"/>
    <property type="match status" value="1"/>
</dbReference>
<dbReference type="AlphaFoldDB" id="A0AAV1IDD1"/>
<feature type="transmembrane region" description="Helical" evidence="1">
    <location>
        <begin position="151"/>
        <end position="171"/>
    </location>
</feature>
<reference evidence="2 3" key="1">
    <citation type="submission" date="2023-10" db="EMBL/GenBank/DDBJ databases">
        <authorList>
            <person name="Maclean D."/>
            <person name="Macfadyen A."/>
        </authorList>
    </citation>
    <scope>NUCLEOTIDE SEQUENCE [LARGE SCALE GENOMIC DNA]</scope>
</reference>
<keyword evidence="1" id="KW-1133">Transmembrane helix</keyword>
<feature type="transmembrane region" description="Helical" evidence="1">
    <location>
        <begin position="177"/>
        <end position="200"/>
    </location>
</feature>
<keyword evidence="1" id="KW-0472">Membrane</keyword>
<name>A0AAV1IDD1_9CHLO</name>
<gene>
    <name evidence="2" type="ORF">CVIRNUC_007921</name>
</gene>
<dbReference type="PANTHER" id="PTHR33833">
    <property type="entry name" value="NUCLEOLAR-LIKE PROTEIN-RELATED"/>
    <property type="match status" value="1"/>
</dbReference>
<dbReference type="PANTHER" id="PTHR33833:SF3">
    <property type="entry name" value="YCF49-LIKE PROTEIN"/>
    <property type="match status" value="1"/>
</dbReference>
<dbReference type="EMBL" id="CAUYUE010000011">
    <property type="protein sequence ID" value="CAK0784717.1"/>
    <property type="molecule type" value="Genomic_DNA"/>
</dbReference>
<feature type="transmembrane region" description="Helical" evidence="1">
    <location>
        <begin position="88"/>
        <end position="107"/>
    </location>
</feature>
<feature type="transmembrane region" description="Helical" evidence="1">
    <location>
        <begin position="119"/>
        <end position="139"/>
    </location>
</feature>